<gene>
    <name evidence="1" type="ORF">SAMN05421811_103140</name>
</gene>
<dbReference type="Proteomes" id="UP000199361">
    <property type="component" value="Unassembled WGS sequence"/>
</dbReference>
<dbReference type="STRING" id="568860.SAMN05421811_103140"/>
<dbReference type="EMBL" id="FOHX01000003">
    <property type="protein sequence ID" value="SET47049.1"/>
    <property type="molecule type" value="Genomic_DNA"/>
</dbReference>
<accession>A0A1I0ENL0</accession>
<dbReference type="AlphaFoldDB" id="A0A1I0ENL0"/>
<evidence type="ECO:0000313" key="1">
    <source>
        <dbReference type="EMBL" id="SET47049.1"/>
    </source>
</evidence>
<evidence type="ECO:0000313" key="2">
    <source>
        <dbReference type="Proteomes" id="UP000199361"/>
    </source>
</evidence>
<dbReference type="RefSeq" id="WP_091079282.1">
    <property type="nucleotide sequence ID" value="NZ_FOHX01000003.1"/>
</dbReference>
<keyword evidence="2" id="KW-1185">Reference proteome</keyword>
<name>A0A1I0ENL0_9ACTN</name>
<sequence length="63" mass="6858">MMTHAAAVFSEDERRQIAAMVAEWDRRAQSLIANAAEVRAIAGLSATPAGVADLSLYRARRSR</sequence>
<proteinExistence type="predicted"/>
<protein>
    <submittedName>
        <fullName evidence="1">Uncharacterized protein</fullName>
    </submittedName>
</protein>
<organism evidence="1 2">
    <name type="scientific">Nonomuraea wenchangensis</name>
    <dbReference type="NCBI Taxonomy" id="568860"/>
    <lineage>
        <taxon>Bacteria</taxon>
        <taxon>Bacillati</taxon>
        <taxon>Actinomycetota</taxon>
        <taxon>Actinomycetes</taxon>
        <taxon>Streptosporangiales</taxon>
        <taxon>Streptosporangiaceae</taxon>
        <taxon>Nonomuraea</taxon>
    </lineage>
</organism>
<reference evidence="1 2" key="1">
    <citation type="submission" date="2016-10" db="EMBL/GenBank/DDBJ databases">
        <authorList>
            <person name="de Groot N.N."/>
        </authorList>
    </citation>
    <scope>NUCLEOTIDE SEQUENCE [LARGE SCALE GENOMIC DNA]</scope>
    <source>
        <strain evidence="1 2">CGMCC 4.5598</strain>
    </source>
</reference>